<reference evidence="2 3" key="1">
    <citation type="submission" date="2019-04" db="EMBL/GenBank/DDBJ databases">
        <title>Flavobacterium sp. GS03.</title>
        <authorList>
            <person name="Kim H."/>
        </authorList>
    </citation>
    <scope>NUCLEOTIDE SEQUENCE [LARGE SCALE GENOMIC DNA]</scope>
    <source>
        <strain evidence="2 3">GS03</strain>
    </source>
</reference>
<evidence type="ECO:0000313" key="2">
    <source>
        <dbReference type="EMBL" id="QBZ98807.1"/>
    </source>
</evidence>
<dbReference type="RefSeq" id="WP_136152696.1">
    <property type="nucleotide sequence ID" value="NZ_CP038810.1"/>
</dbReference>
<feature type="transmembrane region" description="Helical" evidence="1">
    <location>
        <begin position="6"/>
        <end position="27"/>
    </location>
</feature>
<dbReference type="KEGG" id="fsn:GS03_02318"/>
<accession>A0A4P7PUZ8</accession>
<evidence type="ECO:0000313" key="3">
    <source>
        <dbReference type="Proteomes" id="UP000296862"/>
    </source>
</evidence>
<keyword evidence="1" id="KW-1133">Transmembrane helix</keyword>
<evidence type="ECO:0000256" key="1">
    <source>
        <dbReference type="SAM" id="Phobius"/>
    </source>
</evidence>
<sequence>MNSDKILELLMYAVPSLITGGVAYYLFDNYFKDQQNTRRWLLQRENQKHSLPLRLQAYERLALFLERINPSKLLIRVAPLSDNKVDYQNLLIHHIEQEYEHNITQQVYITNELWTMLLTAKNTIIQNIRKTALDETVTTADQLREKILSNLLDGQSATTVALSYLKNEVAEVLG</sequence>
<dbReference type="Pfam" id="PF25589">
    <property type="entry name" value="DUF7935"/>
    <property type="match status" value="1"/>
</dbReference>
<keyword evidence="3" id="KW-1185">Reference proteome</keyword>
<protein>
    <submittedName>
        <fullName evidence="2">Uncharacterized protein</fullName>
    </submittedName>
</protein>
<organism evidence="2 3">
    <name type="scientific">Flavobacterium sangjuense</name>
    <dbReference type="NCBI Taxonomy" id="2518177"/>
    <lineage>
        <taxon>Bacteria</taxon>
        <taxon>Pseudomonadati</taxon>
        <taxon>Bacteroidota</taxon>
        <taxon>Flavobacteriia</taxon>
        <taxon>Flavobacteriales</taxon>
        <taxon>Flavobacteriaceae</taxon>
        <taxon>Flavobacterium</taxon>
    </lineage>
</organism>
<gene>
    <name evidence="2" type="ORF">GS03_02318</name>
</gene>
<dbReference type="AlphaFoldDB" id="A0A4P7PUZ8"/>
<keyword evidence="1" id="KW-0472">Membrane</keyword>
<dbReference type="EMBL" id="CP038810">
    <property type="protein sequence ID" value="QBZ98807.1"/>
    <property type="molecule type" value="Genomic_DNA"/>
</dbReference>
<dbReference type="OrthoDB" id="1493032at2"/>
<keyword evidence="1" id="KW-0812">Transmembrane</keyword>
<proteinExistence type="predicted"/>
<dbReference type="Proteomes" id="UP000296862">
    <property type="component" value="Chromosome"/>
</dbReference>
<name>A0A4P7PUZ8_9FLAO</name>
<dbReference type="InterPro" id="IPR057695">
    <property type="entry name" value="DUF7935"/>
</dbReference>